<comment type="similarity">
    <text evidence="1 7">Belongs to the expansin family. Expansin A subfamily.</text>
</comment>
<dbReference type="InterPro" id="IPR009009">
    <property type="entry name" value="RlpA-like_DPBB"/>
</dbReference>
<dbReference type="PROSITE" id="PS50843">
    <property type="entry name" value="EXPANSIN_CBD"/>
    <property type="match status" value="1"/>
</dbReference>
<dbReference type="PANTHER" id="PTHR31867">
    <property type="entry name" value="EXPANSIN-A15"/>
    <property type="match status" value="1"/>
</dbReference>
<feature type="domain" description="Expansin-like EG45" evidence="8">
    <location>
        <begin position="52"/>
        <end position="162"/>
    </location>
</feature>
<dbReference type="SMART" id="SM00837">
    <property type="entry name" value="DPBB_1"/>
    <property type="match status" value="1"/>
</dbReference>
<dbReference type="InterPro" id="IPR036908">
    <property type="entry name" value="RlpA-like_sf"/>
</dbReference>
<dbReference type="GO" id="GO:0005576">
    <property type="term" value="C:extracellular region"/>
    <property type="evidence" value="ECO:0007669"/>
    <property type="project" value="InterPro"/>
</dbReference>
<dbReference type="SUPFAM" id="SSF49590">
    <property type="entry name" value="PHL pollen allergen"/>
    <property type="match status" value="1"/>
</dbReference>
<proteinExistence type="inferred from homology"/>
<sequence>MKSYLFGIILVVLFLTVLVHDVHAKKPNFRPGPWRTGRATFYGNADGSGTFEGACGYGDISTKEGKGGFGVQTAAISTALFNKGAACGSCYELKCSQTTKGCKAGASTITVTGNNECPGGGWCSPPQEHFDLTQPAFLQIAEYKAGVVPIEYRRVPCKRTGGIRFSISKNSNPYYLLVLVWNVAGAGDVESVMIKGDKGKPFKPMKRNWGQNWESDDNFVGQSITFRVRTSDGKKSTSWHVAPKNWQFGQTFEGKNFR</sequence>
<dbReference type="PRINTS" id="PR01226">
    <property type="entry name" value="EXPANSIN"/>
</dbReference>
<evidence type="ECO:0000313" key="11">
    <source>
        <dbReference type="RefSeq" id="XP_021837560.1"/>
    </source>
</evidence>
<evidence type="ECO:0000256" key="4">
    <source>
        <dbReference type="ARBA" id="ARBA00022729"/>
    </source>
</evidence>
<keyword evidence="6 7" id="KW-0961">Cell wall biogenesis/degradation</keyword>
<dbReference type="RefSeq" id="XP_021837560.1">
    <property type="nucleotide sequence ID" value="XM_021981868.2"/>
</dbReference>
<evidence type="ECO:0000256" key="5">
    <source>
        <dbReference type="ARBA" id="ARBA00023136"/>
    </source>
</evidence>
<feature type="signal peptide" evidence="7">
    <location>
        <begin position="1"/>
        <end position="24"/>
    </location>
</feature>
<keyword evidence="2 7" id="KW-0134">Cell wall</keyword>
<dbReference type="Gene3D" id="2.60.40.760">
    <property type="entry name" value="Expansin, cellulose-binding-like domain"/>
    <property type="match status" value="1"/>
</dbReference>
<keyword evidence="10" id="KW-1185">Reference proteome</keyword>
<protein>
    <recommendedName>
        <fullName evidence="7">Expansin</fullName>
    </recommendedName>
</protein>
<dbReference type="OrthoDB" id="5823761at2759"/>
<dbReference type="AlphaFoldDB" id="A0A9R0HVI6"/>
<accession>A0A9R0HVI6</accession>
<keyword evidence="5" id="KW-0472">Membrane</keyword>
<name>A0A9R0HVI6_SPIOL</name>
<reference evidence="11" key="2">
    <citation type="submission" date="2025-08" db="UniProtKB">
        <authorList>
            <consortium name="RefSeq"/>
        </authorList>
    </citation>
    <scope>IDENTIFICATION</scope>
    <source>
        <tissue evidence="11">Leaf</tissue>
    </source>
</reference>
<feature type="chain" id="PRO_5040538227" description="Expansin" evidence="7">
    <location>
        <begin position="25"/>
        <end position="258"/>
    </location>
</feature>
<evidence type="ECO:0000256" key="7">
    <source>
        <dbReference type="RuleBase" id="RU365023"/>
    </source>
</evidence>
<dbReference type="InterPro" id="IPR007117">
    <property type="entry name" value="Expansin_CBD"/>
</dbReference>
<comment type="function">
    <text evidence="7">Causes loosening and extension of plant cell walls by disrupting non-covalent bonding between cellulose microfibrils and matrix glucans. No enzymatic activity has been found.</text>
</comment>
<organism evidence="10 11">
    <name type="scientific">Spinacia oleracea</name>
    <name type="common">Spinach</name>
    <dbReference type="NCBI Taxonomy" id="3562"/>
    <lineage>
        <taxon>Eukaryota</taxon>
        <taxon>Viridiplantae</taxon>
        <taxon>Streptophyta</taxon>
        <taxon>Embryophyta</taxon>
        <taxon>Tracheophyta</taxon>
        <taxon>Spermatophyta</taxon>
        <taxon>Magnoliopsida</taxon>
        <taxon>eudicotyledons</taxon>
        <taxon>Gunneridae</taxon>
        <taxon>Pentapetalae</taxon>
        <taxon>Caryophyllales</taxon>
        <taxon>Chenopodiaceae</taxon>
        <taxon>Chenopodioideae</taxon>
        <taxon>Anserineae</taxon>
        <taxon>Spinacia</taxon>
    </lineage>
</organism>
<dbReference type="InterPro" id="IPR002963">
    <property type="entry name" value="Expansin"/>
</dbReference>
<evidence type="ECO:0000313" key="10">
    <source>
        <dbReference type="Proteomes" id="UP000813463"/>
    </source>
</evidence>
<reference evidence="10" key="1">
    <citation type="journal article" date="2021" name="Nat. Commun.">
        <title>Genomic analyses provide insights into spinach domestication and the genetic basis of agronomic traits.</title>
        <authorList>
            <person name="Cai X."/>
            <person name="Sun X."/>
            <person name="Xu C."/>
            <person name="Sun H."/>
            <person name="Wang X."/>
            <person name="Ge C."/>
            <person name="Zhang Z."/>
            <person name="Wang Q."/>
            <person name="Fei Z."/>
            <person name="Jiao C."/>
            <person name="Wang Q."/>
        </authorList>
    </citation>
    <scope>NUCLEOTIDE SEQUENCE [LARGE SCALE GENOMIC DNA]</scope>
    <source>
        <strain evidence="10">cv. Varoflay</strain>
    </source>
</reference>
<dbReference type="GeneID" id="110777263"/>
<dbReference type="GO" id="GO:0009653">
    <property type="term" value="P:anatomical structure morphogenesis"/>
    <property type="evidence" value="ECO:0007669"/>
    <property type="project" value="UniProtKB-ARBA"/>
</dbReference>
<feature type="domain" description="Expansin-like CBD" evidence="9">
    <location>
        <begin position="174"/>
        <end position="254"/>
    </location>
</feature>
<keyword evidence="3 7" id="KW-0964">Secreted</keyword>
<dbReference type="PRINTS" id="PR01225">
    <property type="entry name" value="EXPANSNFAMLY"/>
</dbReference>
<evidence type="ECO:0000256" key="1">
    <source>
        <dbReference type="ARBA" id="ARBA00005392"/>
    </source>
</evidence>
<dbReference type="GO" id="GO:0016020">
    <property type="term" value="C:membrane"/>
    <property type="evidence" value="ECO:0007669"/>
    <property type="project" value="UniProtKB-SubCell"/>
</dbReference>
<evidence type="ECO:0000256" key="6">
    <source>
        <dbReference type="ARBA" id="ARBA00023316"/>
    </source>
</evidence>
<dbReference type="GO" id="GO:0009664">
    <property type="term" value="P:plant-type cell wall organization"/>
    <property type="evidence" value="ECO:0007669"/>
    <property type="project" value="InterPro"/>
</dbReference>
<dbReference type="PROSITE" id="PS50842">
    <property type="entry name" value="EXPANSIN_EG45"/>
    <property type="match status" value="1"/>
</dbReference>
<evidence type="ECO:0000259" key="9">
    <source>
        <dbReference type="PROSITE" id="PS50843"/>
    </source>
</evidence>
<dbReference type="InterPro" id="IPR007118">
    <property type="entry name" value="Expan_Lol_pI"/>
</dbReference>
<gene>
    <name evidence="11" type="primary">LOC110777263</name>
</gene>
<dbReference type="SUPFAM" id="SSF50685">
    <property type="entry name" value="Barwin-like endoglucanases"/>
    <property type="match status" value="1"/>
</dbReference>
<evidence type="ECO:0000259" key="8">
    <source>
        <dbReference type="PROSITE" id="PS50842"/>
    </source>
</evidence>
<evidence type="ECO:0000256" key="2">
    <source>
        <dbReference type="ARBA" id="ARBA00022512"/>
    </source>
</evidence>
<dbReference type="Proteomes" id="UP000813463">
    <property type="component" value="Chromosome 5"/>
</dbReference>
<evidence type="ECO:0000256" key="3">
    <source>
        <dbReference type="ARBA" id="ARBA00022525"/>
    </source>
</evidence>
<keyword evidence="4 7" id="KW-0732">Signal</keyword>
<comment type="subcellular location">
    <subcellularLocation>
        <location evidence="7">Secreted</location>
        <location evidence="7">Cell wall</location>
    </subcellularLocation>
    <subcellularLocation>
        <location evidence="7">Membrane</location>
        <topology evidence="7">Peripheral membrane protein</topology>
    </subcellularLocation>
</comment>
<dbReference type="Pfam" id="PF03330">
    <property type="entry name" value="DPBB_1"/>
    <property type="match status" value="1"/>
</dbReference>
<dbReference type="Gene3D" id="2.40.40.10">
    <property type="entry name" value="RlpA-like domain"/>
    <property type="match status" value="1"/>
</dbReference>
<dbReference type="InterPro" id="IPR036749">
    <property type="entry name" value="Expansin_CBD_sf"/>
</dbReference>
<dbReference type="KEGG" id="soe:110777263"/>
<dbReference type="InterPro" id="IPR007112">
    <property type="entry name" value="Expansin/allergen_DPBB_dom"/>
</dbReference>
<dbReference type="Pfam" id="PF01357">
    <property type="entry name" value="Expansin_C"/>
    <property type="match status" value="1"/>
</dbReference>
<dbReference type="CDD" id="cd22274">
    <property type="entry name" value="DPBB_EXPA_N"/>
    <property type="match status" value="1"/>
</dbReference>